<dbReference type="EMBL" id="CP159872">
    <property type="protein sequence ID" value="XCM83781.1"/>
    <property type="molecule type" value="Genomic_DNA"/>
</dbReference>
<sequence length="46" mass="4544">MRGLSGAALLRLRRSTDLTAGAAGVLPALPTAFEGEGGRPSLHAAG</sequence>
<proteinExistence type="predicted"/>
<dbReference type="AlphaFoldDB" id="A0AAU8K4X0"/>
<organism evidence="1">
    <name type="scientific">Kitasatospora camelliae</name>
    <dbReference type="NCBI Taxonomy" id="3156397"/>
    <lineage>
        <taxon>Bacteria</taxon>
        <taxon>Bacillati</taxon>
        <taxon>Actinomycetota</taxon>
        <taxon>Actinomycetes</taxon>
        <taxon>Kitasatosporales</taxon>
        <taxon>Streptomycetaceae</taxon>
        <taxon>Kitasatospora</taxon>
    </lineage>
</organism>
<gene>
    <name evidence="1" type="ORF">ABWK59_35095</name>
</gene>
<evidence type="ECO:0000313" key="1">
    <source>
        <dbReference type="EMBL" id="XCM83781.1"/>
    </source>
</evidence>
<dbReference type="KEGG" id="kcm:ABWK59_35095"/>
<reference evidence="1" key="1">
    <citation type="submission" date="2024-06" db="EMBL/GenBank/DDBJ databases">
        <title>The genome sequences of Kitasatospora sp. strain HUAS MG31.</title>
        <authorList>
            <person name="Mo P."/>
        </authorList>
    </citation>
    <scope>NUCLEOTIDE SEQUENCE</scope>
    <source>
        <strain evidence="1">HUAS MG31</strain>
    </source>
</reference>
<protein>
    <submittedName>
        <fullName evidence="1">Uncharacterized protein</fullName>
    </submittedName>
</protein>
<name>A0AAU8K4X0_9ACTN</name>
<accession>A0AAU8K4X0</accession>
<dbReference type="RefSeq" id="WP_354644718.1">
    <property type="nucleotide sequence ID" value="NZ_CP159872.1"/>
</dbReference>